<evidence type="ECO:0000313" key="2">
    <source>
        <dbReference type="EMBL" id="QJH95228.1"/>
    </source>
</evidence>
<sequence length="157" mass="16605">MAQEVLRQSNFNGGELSPSAVGRRDLKAYASSLALAVNVKITPEGPLLRRGGFRHLDMIRRRLEPVVLETATLTAPNGGTPGDTLGFGGMETTTAMAAADGYVVMEIDFGAQTTVAMFDLIDFVVVEPSSGGGGGLDPLPDPVPPQYPWDRPYAVEA</sequence>
<reference evidence="2" key="1">
    <citation type="submission" date="2020-03" db="EMBL/GenBank/DDBJ databases">
        <title>The deep terrestrial virosphere.</title>
        <authorList>
            <person name="Holmfeldt K."/>
            <person name="Nilsson E."/>
            <person name="Simone D."/>
            <person name="Lopez-Fernandez M."/>
            <person name="Wu X."/>
            <person name="de Brujin I."/>
            <person name="Lundin D."/>
            <person name="Andersson A."/>
            <person name="Bertilsson S."/>
            <person name="Dopson M."/>
        </authorList>
    </citation>
    <scope>NUCLEOTIDE SEQUENCE</scope>
    <source>
        <strain evidence="2">TM448B00361</strain>
    </source>
</reference>
<dbReference type="AlphaFoldDB" id="A0A6M3XBX8"/>
<gene>
    <name evidence="2" type="ORF">TM448B00361_0017</name>
</gene>
<feature type="region of interest" description="Disordered" evidence="1">
    <location>
        <begin position="133"/>
        <end position="157"/>
    </location>
</feature>
<organism evidence="2">
    <name type="scientific">viral metagenome</name>
    <dbReference type="NCBI Taxonomy" id="1070528"/>
    <lineage>
        <taxon>unclassified sequences</taxon>
        <taxon>metagenomes</taxon>
        <taxon>organismal metagenomes</taxon>
    </lineage>
</organism>
<name>A0A6M3XBX8_9ZZZZ</name>
<accession>A0A6M3XBX8</accession>
<proteinExistence type="predicted"/>
<protein>
    <submittedName>
        <fullName evidence="2">Uncharacterized protein</fullName>
    </submittedName>
</protein>
<dbReference type="EMBL" id="MT144615">
    <property type="protein sequence ID" value="QJH95228.1"/>
    <property type="molecule type" value="Genomic_DNA"/>
</dbReference>
<evidence type="ECO:0000256" key="1">
    <source>
        <dbReference type="SAM" id="MobiDB-lite"/>
    </source>
</evidence>